<keyword evidence="13" id="KW-1185">Reference proteome</keyword>
<dbReference type="InterPro" id="IPR058031">
    <property type="entry name" value="AAA_lid_NorR"/>
</dbReference>
<dbReference type="Pfam" id="PF00158">
    <property type="entry name" value="Sigma54_activat"/>
    <property type="match status" value="1"/>
</dbReference>
<dbReference type="InterPro" id="IPR030828">
    <property type="entry name" value="HTH_TyrR"/>
</dbReference>
<dbReference type="InterPro" id="IPR002078">
    <property type="entry name" value="Sigma_54_int"/>
</dbReference>
<keyword evidence="4" id="KW-0547">Nucleotide-binding</keyword>
<dbReference type="InterPro" id="IPR027417">
    <property type="entry name" value="P-loop_NTPase"/>
</dbReference>
<keyword evidence="8" id="KW-0238">DNA-binding</keyword>
<dbReference type="SMART" id="SM00382">
    <property type="entry name" value="AAA"/>
    <property type="match status" value="1"/>
</dbReference>
<accession>A0A9X4G0G6</accession>
<dbReference type="EMBL" id="JAPHVQ010000001">
    <property type="protein sequence ID" value="MDE8033579.1"/>
    <property type="molecule type" value="Genomic_DNA"/>
</dbReference>
<keyword evidence="3" id="KW-0678">Repressor</keyword>
<dbReference type="AlphaFoldDB" id="A0A9X4G0G6"/>
<dbReference type="CDD" id="cd00009">
    <property type="entry name" value="AAA"/>
    <property type="match status" value="1"/>
</dbReference>
<evidence type="ECO:0000256" key="1">
    <source>
        <dbReference type="ARBA" id="ARBA00004496"/>
    </source>
</evidence>
<dbReference type="Pfam" id="PF25601">
    <property type="entry name" value="AAA_lid_14"/>
    <property type="match status" value="1"/>
</dbReference>
<dbReference type="InterPro" id="IPR025944">
    <property type="entry name" value="Sigma_54_int_dom_CS"/>
</dbReference>
<evidence type="ECO:0000313" key="12">
    <source>
        <dbReference type="EMBL" id="MDE8033579.1"/>
    </source>
</evidence>
<keyword evidence="7" id="KW-0805">Transcription regulation</keyword>
<dbReference type="InterPro" id="IPR025662">
    <property type="entry name" value="Sigma_54_int_dom_ATP-bd_1"/>
</dbReference>
<dbReference type="GO" id="GO:0005524">
    <property type="term" value="F:ATP binding"/>
    <property type="evidence" value="ECO:0007669"/>
    <property type="project" value="UniProtKB-KW"/>
</dbReference>
<dbReference type="PANTHER" id="PTHR32071">
    <property type="entry name" value="TRANSCRIPTIONAL REGULATORY PROTEIN"/>
    <property type="match status" value="1"/>
</dbReference>
<evidence type="ECO:0000256" key="8">
    <source>
        <dbReference type="ARBA" id="ARBA00023125"/>
    </source>
</evidence>
<dbReference type="RefSeq" id="WP_257175261.1">
    <property type="nucleotide sequence ID" value="NZ_JAPHVQ010000001.1"/>
</dbReference>
<dbReference type="GO" id="GO:0006355">
    <property type="term" value="P:regulation of DNA-templated transcription"/>
    <property type="evidence" value="ECO:0007669"/>
    <property type="project" value="InterPro"/>
</dbReference>
<protein>
    <recommendedName>
        <fullName evidence="10">HTH-type transcriptional regulatory protein TyrR</fullName>
    </recommendedName>
</protein>
<organism evidence="12 13">
    <name type="scientific">Actinobacillus equuli subsp. equuli</name>
    <dbReference type="NCBI Taxonomy" id="202947"/>
    <lineage>
        <taxon>Bacteria</taxon>
        <taxon>Pseudomonadati</taxon>
        <taxon>Pseudomonadota</taxon>
        <taxon>Gammaproteobacteria</taxon>
        <taxon>Pasteurellales</taxon>
        <taxon>Pasteurellaceae</taxon>
        <taxon>Actinobacillus</taxon>
    </lineage>
</organism>
<dbReference type="Gene3D" id="1.10.10.60">
    <property type="entry name" value="Homeodomain-like"/>
    <property type="match status" value="1"/>
</dbReference>
<dbReference type="NCBIfam" id="TIGR04381">
    <property type="entry name" value="HTH_TypR"/>
    <property type="match status" value="1"/>
</dbReference>
<evidence type="ECO:0000256" key="3">
    <source>
        <dbReference type="ARBA" id="ARBA00022491"/>
    </source>
</evidence>
<gene>
    <name evidence="12" type="ORF">OQ257_00115</name>
</gene>
<evidence type="ECO:0000256" key="5">
    <source>
        <dbReference type="ARBA" id="ARBA00022797"/>
    </source>
</evidence>
<evidence type="ECO:0000313" key="13">
    <source>
        <dbReference type="Proteomes" id="UP001142444"/>
    </source>
</evidence>
<evidence type="ECO:0000256" key="6">
    <source>
        <dbReference type="ARBA" id="ARBA00022840"/>
    </source>
</evidence>
<dbReference type="InterPro" id="IPR009057">
    <property type="entry name" value="Homeodomain-like_sf"/>
</dbReference>
<name>A0A9X4G0G6_ACTEU</name>
<keyword evidence="2" id="KW-0963">Cytoplasm</keyword>
<feature type="domain" description="Sigma-54 factor interaction" evidence="11">
    <location>
        <begin position="78"/>
        <end position="302"/>
    </location>
</feature>
<dbReference type="Proteomes" id="UP001142444">
    <property type="component" value="Unassembled WGS sequence"/>
</dbReference>
<dbReference type="Gene3D" id="3.40.50.300">
    <property type="entry name" value="P-loop containing nucleotide triphosphate hydrolases"/>
    <property type="match status" value="1"/>
</dbReference>
<evidence type="ECO:0000259" key="11">
    <source>
        <dbReference type="PROSITE" id="PS50045"/>
    </source>
</evidence>
<evidence type="ECO:0000256" key="4">
    <source>
        <dbReference type="ARBA" id="ARBA00022741"/>
    </source>
</evidence>
<dbReference type="PANTHER" id="PTHR32071:SF3">
    <property type="entry name" value="HTH-TYPE TRANSCRIPTIONAL REGULATORY PROTEIN TYRR"/>
    <property type="match status" value="1"/>
</dbReference>
<comment type="caution">
    <text evidence="12">The sequence shown here is derived from an EMBL/GenBank/DDBJ whole genome shotgun (WGS) entry which is preliminary data.</text>
</comment>
<reference evidence="12" key="2">
    <citation type="journal article" date="2023" name="Pathogens">
        <title>Pathological Features and Genomic Characterization of an Actinobacillus equuli subsp. equuli Bearing Unique Virulence-Associated Genes from an Adult Horse with Pleuropneumonia.</title>
        <authorList>
            <person name="Kamali M."/>
            <person name="Carossino M."/>
            <person name="Del Piero F."/>
            <person name="Peak L."/>
            <person name="Mitchell M.S."/>
            <person name="Willette J."/>
            <person name="Baker R."/>
            <person name="Li F."/>
            <person name="Kenez A."/>
            <person name="Balasuriya U.B.R."/>
            <person name="Go Y.Y."/>
        </authorList>
    </citation>
    <scope>NUCLEOTIDE SEQUENCE</scope>
    <source>
        <strain evidence="12">4524</strain>
    </source>
</reference>
<dbReference type="PROSITE" id="PS00675">
    <property type="entry name" value="SIGMA54_INTERACT_1"/>
    <property type="match status" value="1"/>
</dbReference>
<keyword evidence="5" id="KW-0058">Aromatic hydrocarbons catabolism</keyword>
<keyword evidence="9" id="KW-0804">Transcription</keyword>
<dbReference type="SUPFAM" id="SSF46689">
    <property type="entry name" value="Homeodomain-like"/>
    <property type="match status" value="1"/>
</dbReference>
<sequence>MQLLIECTEKLTVTEALMHFSAKQNQSIQNITFTESGIQAKFDLLSDLQQVQILTEIRPLAGVTKAEFTENTAGFSHLIAESENMKAVIAQAKKFALLDAPLLIQGETGTGKDVFAKACHELSGRRAHKFIAVNCAGLPADEAETEMFGHRGNGKENIGFFEYANGGTVLLDSIAELSLEMQAKLLRFLNDGSFRRVGEDKEVHVDVRVICTSQKALSLLVAEGKVREDLYHRLNVLTLDLPPLRERHADIPLLADRFITQVSEQLGISKLEYDNDFLQALKDYHWPGNLRELYNAIYRACTLAHSYRLAVKDLNLPHHQPKSDDIQIADNGETLEELVNRFEATLLRKFYAQYPSTRKLAQRLGISHTAVANKLRAYGISK</sequence>
<dbReference type="PROSITE" id="PS00688">
    <property type="entry name" value="SIGMA54_INTERACT_3"/>
    <property type="match status" value="1"/>
</dbReference>
<dbReference type="Gene3D" id="1.10.8.60">
    <property type="match status" value="1"/>
</dbReference>
<dbReference type="GO" id="GO:0005737">
    <property type="term" value="C:cytoplasm"/>
    <property type="evidence" value="ECO:0007669"/>
    <property type="project" value="UniProtKB-SubCell"/>
</dbReference>
<dbReference type="SUPFAM" id="SSF52540">
    <property type="entry name" value="P-loop containing nucleoside triphosphate hydrolases"/>
    <property type="match status" value="1"/>
</dbReference>
<reference evidence="12" key="1">
    <citation type="submission" date="2022-11" db="EMBL/GenBank/DDBJ databases">
        <authorList>
            <person name="Kamali M."/>
            <person name="Peak L."/>
            <person name="Go Y.Y."/>
            <person name="Balasuriya U.B.R."/>
            <person name="Carossino M."/>
        </authorList>
    </citation>
    <scope>NUCLEOTIDE SEQUENCE</scope>
    <source>
        <strain evidence="12">4524</strain>
    </source>
</reference>
<dbReference type="InterPro" id="IPR003593">
    <property type="entry name" value="AAA+_ATPase"/>
</dbReference>
<evidence type="ECO:0000256" key="9">
    <source>
        <dbReference type="ARBA" id="ARBA00023163"/>
    </source>
</evidence>
<evidence type="ECO:0000256" key="10">
    <source>
        <dbReference type="ARBA" id="ARBA00029500"/>
    </source>
</evidence>
<dbReference type="Pfam" id="PF18024">
    <property type="entry name" value="HTH_50"/>
    <property type="match status" value="1"/>
</dbReference>
<dbReference type="PROSITE" id="PS50045">
    <property type="entry name" value="SIGMA54_INTERACT_4"/>
    <property type="match status" value="1"/>
</dbReference>
<keyword evidence="6" id="KW-0067">ATP-binding</keyword>
<proteinExistence type="predicted"/>
<comment type="subcellular location">
    <subcellularLocation>
        <location evidence="1">Cytoplasm</location>
    </subcellularLocation>
</comment>
<dbReference type="GO" id="GO:0003677">
    <property type="term" value="F:DNA binding"/>
    <property type="evidence" value="ECO:0007669"/>
    <property type="project" value="UniProtKB-KW"/>
</dbReference>
<evidence type="ECO:0000256" key="7">
    <source>
        <dbReference type="ARBA" id="ARBA00023015"/>
    </source>
</evidence>
<evidence type="ECO:0000256" key="2">
    <source>
        <dbReference type="ARBA" id="ARBA00022490"/>
    </source>
</evidence>
<dbReference type="FunFam" id="3.40.50.300:FF:000006">
    <property type="entry name" value="DNA-binding transcriptional regulator NtrC"/>
    <property type="match status" value="1"/>
</dbReference>